<dbReference type="EMBL" id="BMAO01038920">
    <property type="protein sequence ID" value="GFR27790.1"/>
    <property type="molecule type" value="Genomic_DNA"/>
</dbReference>
<reference evidence="1" key="1">
    <citation type="submission" date="2020-07" db="EMBL/GenBank/DDBJ databases">
        <title>Multicomponent nature underlies the extraordinary mechanical properties of spider dragline silk.</title>
        <authorList>
            <person name="Kono N."/>
            <person name="Nakamura H."/>
            <person name="Mori M."/>
            <person name="Yoshida Y."/>
            <person name="Ohtoshi R."/>
            <person name="Malay A.D."/>
            <person name="Moran D.A.P."/>
            <person name="Tomita M."/>
            <person name="Numata K."/>
            <person name="Arakawa K."/>
        </authorList>
    </citation>
    <scope>NUCLEOTIDE SEQUENCE</scope>
</reference>
<name>A0A8X6LZL0_TRICU</name>
<proteinExistence type="predicted"/>
<comment type="caution">
    <text evidence="1">The sequence shown here is derived from an EMBL/GenBank/DDBJ whole genome shotgun (WGS) entry which is preliminary data.</text>
</comment>
<gene>
    <name evidence="1" type="primary">NCL1_42447</name>
    <name evidence="1" type="ORF">TNCT_692431</name>
</gene>
<keyword evidence="2" id="KW-1185">Reference proteome</keyword>
<dbReference type="Proteomes" id="UP000887116">
    <property type="component" value="Unassembled WGS sequence"/>
</dbReference>
<evidence type="ECO:0008006" key="3">
    <source>
        <dbReference type="Google" id="ProtNLM"/>
    </source>
</evidence>
<dbReference type="AlphaFoldDB" id="A0A8X6LZL0"/>
<sequence>MSPLLRLLCQTQLLQRRFLEVFVGIASSDYVCMQFKFVKCFSKVVIRYLQSPFCIAYPELTKCIVSGARECDVESKPLITTILDLYALVCTNGTELSLDNRKHKYCITEKVAIENYFCIQPMLKELAKLGKPEETQEYQENHLKVSCSFLDKADECSQGNILRTCGEEAAEFRKKISLPSIILSKLACCEVGFQFEDFDCSLTQPRDEKVFELTSPSTYYSSLTQRQLFPISSTTDRSSIASTLLGKGHFNVTSAPLGTSRLRTIFPPLNFIKSKDILTSTSNNMGRVDVGSAYEPTVGTHDDSERVLSTNSEIPFSTDRLTATVAPHVTAHFETVSPQFDGSALPE</sequence>
<evidence type="ECO:0000313" key="1">
    <source>
        <dbReference type="EMBL" id="GFR27790.1"/>
    </source>
</evidence>
<dbReference type="OrthoDB" id="10484245at2759"/>
<accession>A0A8X6LZL0</accession>
<protein>
    <recommendedName>
        <fullName evidence="3">DUF19 domain-containing protein</fullName>
    </recommendedName>
</protein>
<organism evidence="1 2">
    <name type="scientific">Trichonephila clavata</name>
    <name type="common">Joro spider</name>
    <name type="synonym">Nephila clavata</name>
    <dbReference type="NCBI Taxonomy" id="2740835"/>
    <lineage>
        <taxon>Eukaryota</taxon>
        <taxon>Metazoa</taxon>
        <taxon>Ecdysozoa</taxon>
        <taxon>Arthropoda</taxon>
        <taxon>Chelicerata</taxon>
        <taxon>Arachnida</taxon>
        <taxon>Araneae</taxon>
        <taxon>Araneomorphae</taxon>
        <taxon>Entelegynae</taxon>
        <taxon>Araneoidea</taxon>
        <taxon>Nephilidae</taxon>
        <taxon>Trichonephila</taxon>
    </lineage>
</organism>
<evidence type="ECO:0000313" key="2">
    <source>
        <dbReference type="Proteomes" id="UP000887116"/>
    </source>
</evidence>